<protein>
    <submittedName>
        <fullName evidence="1">KR-domain-containing protein</fullName>
    </submittedName>
</protein>
<dbReference type="Proteomes" id="UP000249748">
    <property type="component" value="Unassembled WGS sequence"/>
</dbReference>
<feature type="non-terminal residue" evidence="1">
    <location>
        <position position="1"/>
    </location>
</feature>
<organism evidence="1 2">
    <name type="scientific">Aspergillus costaricaensis CBS 115574</name>
    <dbReference type="NCBI Taxonomy" id="1448317"/>
    <lineage>
        <taxon>Eukaryota</taxon>
        <taxon>Fungi</taxon>
        <taxon>Dikarya</taxon>
        <taxon>Ascomycota</taxon>
        <taxon>Pezizomycotina</taxon>
        <taxon>Eurotiomycetes</taxon>
        <taxon>Eurotiomycetidae</taxon>
        <taxon>Eurotiales</taxon>
        <taxon>Aspergillaceae</taxon>
        <taxon>Aspergillus</taxon>
        <taxon>Aspergillus subgen. Circumdati</taxon>
    </lineage>
</organism>
<keyword evidence="2" id="KW-1185">Reference proteome</keyword>
<evidence type="ECO:0000313" key="2">
    <source>
        <dbReference type="Proteomes" id="UP000249748"/>
    </source>
</evidence>
<dbReference type="EMBL" id="KZ824544">
    <property type="protein sequence ID" value="RAK90539.1"/>
    <property type="molecule type" value="Genomic_DNA"/>
</dbReference>
<reference evidence="1" key="1">
    <citation type="submission" date="2018-02" db="EMBL/GenBank/DDBJ databases">
        <title>The genomes of Aspergillus section Nigri reveals drivers in fungal speciation.</title>
        <authorList>
            <consortium name="DOE Joint Genome Institute"/>
            <person name="Vesth T.C."/>
            <person name="Nybo J."/>
            <person name="Theobald S."/>
            <person name="Brandl J."/>
            <person name="Frisvad J.C."/>
            <person name="Nielsen K.F."/>
            <person name="Lyhne E.K."/>
            <person name="Kogle M.E."/>
            <person name="Kuo A."/>
            <person name="Riley R."/>
            <person name="Clum A."/>
            <person name="Nolan M."/>
            <person name="Lipzen A."/>
            <person name="Salamov A."/>
            <person name="Henrissat B."/>
            <person name="Wiebenga A."/>
            <person name="De vries R.P."/>
            <person name="Grigoriev I.V."/>
            <person name="Mortensen U.H."/>
            <person name="Andersen M.R."/>
            <person name="Baker S.E."/>
        </authorList>
    </citation>
    <scope>NUCLEOTIDE SEQUENCE</scope>
    <source>
        <strain evidence="1">CBS 115574</strain>
    </source>
</reference>
<proteinExistence type="predicted"/>
<accession>A0ACD1IL82</accession>
<sequence length="247" mass="26703">LDFFVMFSSLSGVIGQPGQINYAGANTFMDAFAQYLSNLGLPACAIQIGAVEEVGYVAENGGVMQQFTHTGGLESAVSEQELLEAVEAAVTSTSRNFYLGVRSNMCLSTPGERSLWKGDIRMAAYHRNEDANPKVNASSSNDLQSFITKAKGDATLLGQSESAQFLAQEIGRKVCDFLLKPEEELQTSSSLSDLGLDSLVAIELRQWWKLVFGFDISVLEMMGMASLKALGAHAAKGMLRLFHGVRD</sequence>
<gene>
    <name evidence="1" type="ORF">BO79DRAFT_143655</name>
</gene>
<evidence type="ECO:0000313" key="1">
    <source>
        <dbReference type="EMBL" id="RAK90539.1"/>
    </source>
</evidence>
<name>A0ACD1IL82_9EURO</name>